<proteinExistence type="predicted"/>
<dbReference type="Pfam" id="PF00753">
    <property type="entry name" value="Lactamase_B"/>
    <property type="match status" value="1"/>
</dbReference>
<dbReference type="CDD" id="cd07731">
    <property type="entry name" value="ComA-like_MBL-fold"/>
    <property type="match status" value="1"/>
</dbReference>
<keyword evidence="3" id="KW-1185">Reference proteome</keyword>
<evidence type="ECO:0000259" key="1">
    <source>
        <dbReference type="SMART" id="SM00849"/>
    </source>
</evidence>
<dbReference type="PANTHER" id="PTHR30619:SF1">
    <property type="entry name" value="RECOMBINATION PROTEIN 2"/>
    <property type="match status" value="1"/>
</dbReference>
<organism evidence="2 3">
    <name type="scientific">Clostridium aciditolerans</name>
    <dbReference type="NCBI Taxonomy" id="339861"/>
    <lineage>
        <taxon>Bacteria</taxon>
        <taxon>Bacillati</taxon>
        <taxon>Bacillota</taxon>
        <taxon>Clostridia</taxon>
        <taxon>Eubacteriales</taxon>
        <taxon>Clostridiaceae</taxon>
        <taxon>Clostridium</taxon>
    </lineage>
</organism>
<evidence type="ECO:0000313" key="2">
    <source>
        <dbReference type="EMBL" id="MBI6874120.1"/>
    </source>
</evidence>
<dbReference type="InterPro" id="IPR035681">
    <property type="entry name" value="ComA-like_MBL"/>
</dbReference>
<dbReference type="InterPro" id="IPR036866">
    <property type="entry name" value="RibonucZ/Hydroxyglut_hydro"/>
</dbReference>
<dbReference type="InterPro" id="IPR001279">
    <property type="entry name" value="Metallo-B-lactamas"/>
</dbReference>
<dbReference type="RefSeq" id="WP_211143525.1">
    <property type="nucleotide sequence ID" value="NZ_JAEEGB010000018.1"/>
</dbReference>
<dbReference type="EMBL" id="JAEEGB010000018">
    <property type="protein sequence ID" value="MBI6874120.1"/>
    <property type="molecule type" value="Genomic_DNA"/>
</dbReference>
<dbReference type="Gene3D" id="3.60.15.10">
    <property type="entry name" value="Ribonuclease Z/Hydroxyacylglutathione hydrolase-like"/>
    <property type="match status" value="1"/>
</dbReference>
<sequence>MKKRIVIFILTIIVLISGTGYAKQDRYEVHFLDVGQSDCILIKAWNKNYIIDTGAAYYFDRILKYLESNSIDKVDTIILTHYHDDHYGGLLRLVQSKKVKDVLIPNHYDEIKINLYKGLAQSGAKVKNIGEGWKLKKGKVELEAVGPLKEDDMIENNNSVVIKGEIDGIKYLFAADCEKNEEEDMLKEGAIEKCDILKVPHHSLDTSSTENFISVVKPKVAIVTCDGIGTPDDNIIRRIHNKGALVLRSDLHGNIVVKNDFIRCDKNGINIRINKN</sequence>
<evidence type="ECO:0000313" key="3">
    <source>
        <dbReference type="Proteomes" id="UP000622687"/>
    </source>
</evidence>
<dbReference type="AlphaFoldDB" id="A0A934I150"/>
<comment type="caution">
    <text evidence="2">The sequence shown here is derived from an EMBL/GenBank/DDBJ whole genome shotgun (WGS) entry which is preliminary data.</text>
</comment>
<dbReference type="SMART" id="SM00849">
    <property type="entry name" value="Lactamase_B"/>
    <property type="match status" value="1"/>
</dbReference>
<name>A0A934I150_9CLOT</name>
<protein>
    <submittedName>
        <fullName evidence="2">MBL fold metallo-hydrolase</fullName>
    </submittedName>
</protein>
<feature type="domain" description="Metallo-beta-lactamase" evidence="1">
    <location>
        <begin position="36"/>
        <end position="228"/>
    </location>
</feature>
<reference evidence="2" key="1">
    <citation type="submission" date="2020-12" db="EMBL/GenBank/DDBJ databases">
        <title>Clostridium thailandense sp. nov., a novel acetogenic bacterium isolated from peat land soil in Thailand.</title>
        <authorList>
            <person name="Chaikitkaew S."/>
            <person name="Birkeland N.K."/>
        </authorList>
    </citation>
    <scope>NUCLEOTIDE SEQUENCE</scope>
    <source>
        <strain evidence="2">DSM 17425</strain>
    </source>
</reference>
<accession>A0A934I150</accession>
<gene>
    <name evidence="2" type="ORF">I6U51_15665</name>
</gene>
<dbReference type="SUPFAM" id="SSF56281">
    <property type="entry name" value="Metallo-hydrolase/oxidoreductase"/>
    <property type="match status" value="1"/>
</dbReference>
<dbReference type="Proteomes" id="UP000622687">
    <property type="component" value="Unassembled WGS sequence"/>
</dbReference>
<dbReference type="InterPro" id="IPR052159">
    <property type="entry name" value="Competence_DNA_uptake"/>
</dbReference>
<dbReference type="PANTHER" id="PTHR30619">
    <property type="entry name" value="DNA INTERNALIZATION/COMPETENCE PROTEIN COMEC/REC2"/>
    <property type="match status" value="1"/>
</dbReference>